<proteinExistence type="predicted"/>
<evidence type="ECO:0000313" key="2">
    <source>
        <dbReference type="Proteomes" id="UP000199035"/>
    </source>
</evidence>
<dbReference type="Proteomes" id="UP000199035">
    <property type="component" value="Unassembled WGS sequence"/>
</dbReference>
<organism evidence="1 2">
    <name type="scientific">Acinetobacter kyonggiensis</name>
    <dbReference type="NCBI Taxonomy" id="595670"/>
    <lineage>
        <taxon>Bacteria</taxon>
        <taxon>Pseudomonadati</taxon>
        <taxon>Pseudomonadota</taxon>
        <taxon>Gammaproteobacteria</taxon>
        <taxon>Moraxellales</taxon>
        <taxon>Moraxellaceae</taxon>
        <taxon>Acinetobacter</taxon>
    </lineage>
</organism>
<keyword evidence="2" id="KW-1185">Reference proteome</keyword>
<protein>
    <submittedName>
        <fullName evidence="1">Uncharacterized protein</fullName>
    </submittedName>
</protein>
<accession>A0A1H3GS47</accession>
<name>A0A1H3GS47_9GAMM</name>
<evidence type="ECO:0000313" key="1">
    <source>
        <dbReference type="EMBL" id="SDY05880.1"/>
    </source>
</evidence>
<dbReference type="STRING" id="595670.SAMN05421643_10317"/>
<dbReference type="RefSeq" id="WP_074947758.1">
    <property type="nucleotide sequence ID" value="NZ_FNPK01000003.1"/>
</dbReference>
<dbReference type="EMBL" id="FNPK01000003">
    <property type="protein sequence ID" value="SDY05880.1"/>
    <property type="molecule type" value="Genomic_DNA"/>
</dbReference>
<gene>
    <name evidence="1" type="ORF">SAMN05421643_10317</name>
</gene>
<reference evidence="2" key="1">
    <citation type="submission" date="2016-10" db="EMBL/GenBank/DDBJ databases">
        <authorList>
            <person name="Varghese N."/>
            <person name="Submissions S."/>
        </authorList>
    </citation>
    <scope>NUCLEOTIDE SEQUENCE [LARGE SCALE GENOMIC DNA]</scope>
    <source>
        <strain evidence="2">ANC 5109</strain>
    </source>
</reference>
<dbReference type="AlphaFoldDB" id="A0A1H3GS47"/>
<sequence>MPNLAQTATPYNDCDFLPEDVVVLKELDLLCVKDLITLKYFDGEFWETDHRIGRVSEKVIRSASLAELRAKRRLDPLTSQALDKKRCDDDSQLMSQV</sequence>